<accession>A0A1M7XXS4</accession>
<proteinExistence type="predicted"/>
<keyword evidence="4" id="KW-1185">Reference proteome</keyword>
<keyword evidence="1" id="KW-1133">Transmembrane helix</keyword>
<organism evidence="3 4">
    <name type="scientific">Desulfopila aestuarii DSM 18488</name>
    <dbReference type="NCBI Taxonomy" id="1121416"/>
    <lineage>
        <taxon>Bacteria</taxon>
        <taxon>Pseudomonadati</taxon>
        <taxon>Thermodesulfobacteriota</taxon>
        <taxon>Desulfobulbia</taxon>
        <taxon>Desulfobulbales</taxon>
        <taxon>Desulfocapsaceae</taxon>
        <taxon>Desulfopila</taxon>
    </lineage>
</organism>
<reference evidence="3 4" key="1">
    <citation type="submission" date="2016-12" db="EMBL/GenBank/DDBJ databases">
        <authorList>
            <person name="Song W.-J."/>
            <person name="Kurnit D.M."/>
        </authorList>
    </citation>
    <scope>NUCLEOTIDE SEQUENCE [LARGE SCALE GENOMIC DNA]</scope>
    <source>
        <strain evidence="3 4">DSM 18488</strain>
    </source>
</reference>
<sequence length="105" mass="11467">MFLLKKTVITWCLISGLMMLPYGSFAATVDGNQAKEKNSPEVMTVDIILVRPLGLVATLCGSVIFLVSSPFSAMGGNTQEAWDVLVAEPAEFTFKRPLGHFEDEK</sequence>
<dbReference type="RefSeq" id="WP_073611871.1">
    <property type="nucleotide sequence ID" value="NZ_FRFE01000002.1"/>
</dbReference>
<keyword evidence="1" id="KW-0472">Membrane</keyword>
<protein>
    <recommendedName>
        <fullName evidence="5">Multidrug transporter</fullName>
    </recommendedName>
</protein>
<feature type="signal peptide" evidence="2">
    <location>
        <begin position="1"/>
        <end position="26"/>
    </location>
</feature>
<keyword evidence="1" id="KW-0812">Transmembrane</keyword>
<evidence type="ECO:0000313" key="4">
    <source>
        <dbReference type="Proteomes" id="UP000184603"/>
    </source>
</evidence>
<dbReference type="Proteomes" id="UP000184603">
    <property type="component" value="Unassembled WGS sequence"/>
</dbReference>
<evidence type="ECO:0000313" key="3">
    <source>
        <dbReference type="EMBL" id="SHO43762.1"/>
    </source>
</evidence>
<name>A0A1M7XXS4_9BACT</name>
<evidence type="ECO:0000256" key="1">
    <source>
        <dbReference type="SAM" id="Phobius"/>
    </source>
</evidence>
<dbReference type="OrthoDB" id="332175at2"/>
<gene>
    <name evidence="3" type="ORF">SAMN02745220_00502</name>
</gene>
<evidence type="ECO:0008006" key="5">
    <source>
        <dbReference type="Google" id="ProtNLM"/>
    </source>
</evidence>
<dbReference type="EMBL" id="FRFE01000002">
    <property type="protein sequence ID" value="SHO43762.1"/>
    <property type="molecule type" value="Genomic_DNA"/>
</dbReference>
<keyword evidence="2" id="KW-0732">Signal</keyword>
<feature type="chain" id="PRO_5012658473" description="Multidrug transporter" evidence="2">
    <location>
        <begin position="27"/>
        <end position="105"/>
    </location>
</feature>
<feature type="transmembrane region" description="Helical" evidence="1">
    <location>
        <begin position="42"/>
        <end position="67"/>
    </location>
</feature>
<dbReference type="AlphaFoldDB" id="A0A1M7XXS4"/>
<evidence type="ECO:0000256" key="2">
    <source>
        <dbReference type="SAM" id="SignalP"/>
    </source>
</evidence>
<dbReference type="STRING" id="1121416.SAMN02745220_00502"/>